<dbReference type="InterPro" id="IPR005119">
    <property type="entry name" value="LysR_subst-bd"/>
</dbReference>
<evidence type="ECO:0000256" key="2">
    <source>
        <dbReference type="ARBA" id="ARBA00023015"/>
    </source>
</evidence>
<dbReference type="PROSITE" id="PS50931">
    <property type="entry name" value="HTH_LYSR"/>
    <property type="match status" value="1"/>
</dbReference>
<protein>
    <recommendedName>
        <fullName evidence="5">HTH lysR-type domain-containing protein</fullName>
    </recommendedName>
</protein>
<dbReference type="InterPro" id="IPR036388">
    <property type="entry name" value="WH-like_DNA-bd_sf"/>
</dbReference>
<dbReference type="InterPro" id="IPR000847">
    <property type="entry name" value="LysR_HTH_N"/>
</dbReference>
<comment type="caution">
    <text evidence="6">The sequence shown here is derived from an EMBL/GenBank/DDBJ whole genome shotgun (WGS) entry which is preliminary data.</text>
</comment>
<evidence type="ECO:0000313" key="6">
    <source>
        <dbReference type="EMBL" id="OUR95691.1"/>
    </source>
</evidence>
<keyword evidence="2" id="KW-0805">Transcription regulation</keyword>
<dbReference type="PANTHER" id="PTHR30537:SF3">
    <property type="entry name" value="TRANSCRIPTIONAL REGULATORY PROTEIN"/>
    <property type="match status" value="1"/>
</dbReference>
<dbReference type="GO" id="GO:0006351">
    <property type="term" value="P:DNA-templated transcription"/>
    <property type="evidence" value="ECO:0007669"/>
    <property type="project" value="TreeGrafter"/>
</dbReference>
<name>A0A1Y5F4W1_9BACT</name>
<dbReference type="EMBL" id="MAAO01000007">
    <property type="protein sequence ID" value="OUR95691.1"/>
    <property type="molecule type" value="Genomic_DNA"/>
</dbReference>
<dbReference type="Pfam" id="PF03466">
    <property type="entry name" value="LysR_substrate"/>
    <property type="match status" value="1"/>
</dbReference>
<dbReference type="InterPro" id="IPR036390">
    <property type="entry name" value="WH_DNA-bd_sf"/>
</dbReference>
<dbReference type="Gene3D" id="1.10.10.10">
    <property type="entry name" value="Winged helix-like DNA-binding domain superfamily/Winged helix DNA-binding domain"/>
    <property type="match status" value="1"/>
</dbReference>
<feature type="domain" description="HTH lysR-type" evidence="5">
    <location>
        <begin position="1"/>
        <end position="58"/>
    </location>
</feature>
<dbReference type="SUPFAM" id="SSF46785">
    <property type="entry name" value="Winged helix' DNA-binding domain"/>
    <property type="match status" value="1"/>
</dbReference>
<dbReference type="GO" id="GO:0003700">
    <property type="term" value="F:DNA-binding transcription factor activity"/>
    <property type="evidence" value="ECO:0007669"/>
    <property type="project" value="InterPro"/>
</dbReference>
<comment type="similarity">
    <text evidence="1">Belongs to the LysR transcriptional regulatory family.</text>
</comment>
<organism evidence="6 7">
    <name type="scientific">Halobacteriovorax marinus</name>
    <dbReference type="NCBI Taxonomy" id="97084"/>
    <lineage>
        <taxon>Bacteria</taxon>
        <taxon>Pseudomonadati</taxon>
        <taxon>Bdellovibrionota</taxon>
        <taxon>Bacteriovoracia</taxon>
        <taxon>Bacteriovoracales</taxon>
        <taxon>Halobacteriovoraceae</taxon>
        <taxon>Halobacteriovorax</taxon>
    </lineage>
</organism>
<sequence>MDWNSMKIFLAIAENGNLMSASKTLELSHSTVFRRLNDFEEKVGGRLFERIEGKYELTELGDELQKLAKPVALSFDDIERHIIGKDMKPHGTVRITAPTSFAYNYLPKYLKSFHKLYPDIQIELLVSDQEVNMTNRKADMAIRVSSSPSEHLVGRMVKEITWSVYASKKYLTKNGRPKDLKDLSEHKLIGASTNLKNIPTFTWMDKKHEDNIIVRSDDLVTMSHLAGADLGLAILPDDLKHAKIERLFSFKPSKGNKLWILTHPDLRKVERIKIAMKFFAEALSGETIS</sequence>
<keyword evidence="4" id="KW-0804">Transcription</keyword>
<dbReference type="InterPro" id="IPR058163">
    <property type="entry name" value="LysR-type_TF_proteobact-type"/>
</dbReference>
<gene>
    <name evidence="6" type="ORF">A9Q84_14415</name>
</gene>
<dbReference type="AlphaFoldDB" id="A0A1Y5F4W1"/>
<dbReference type="GO" id="GO:0043565">
    <property type="term" value="F:sequence-specific DNA binding"/>
    <property type="evidence" value="ECO:0007669"/>
    <property type="project" value="TreeGrafter"/>
</dbReference>
<dbReference type="Proteomes" id="UP000196531">
    <property type="component" value="Unassembled WGS sequence"/>
</dbReference>
<dbReference type="Pfam" id="PF00126">
    <property type="entry name" value="HTH_1"/>
    <property type="match status" value="1"/>
</dbReference>
<dbReference type="Gene3D" id="3.40.190.290">
    <property type="match status" value="1"/>
</dbReference>
<dbReference type="PANTHER" id="PTHR30537">
    <property type="entry name" value="HTH-TYPE TRANSCRIPTIONAL REGULATOR"/>
    <property type="match status" value="1"/>
</dbReference>
<evidence type="ECO:0000256" key="1">
    <source>
        <dbReference type="ARBA" id="ARBA00009437"/>
    </source>
</evidence>
<proteinExistence type="inferred from homology"/>
<keyword evidence="3" id="KW-0238">DNA-binding</keyword>
<evidence type="ECO:0000256" key="4">
    <source>
        <dbReference type="ARBA" id="ARBA00023163"/>
    </source>
</evidence>
<accession>A0A1Y5F4W1</accession>
<evidence type="ECO:0000256" key="3">
    <source>
        <dbReference type="ARBA" id="ARBA00023125"/>
    </source>
</evidence>
<evidence type="ECO:0000313" key="7">
    <source>
        <dbReference type="Proteomes" id="UP000196531"/>
    </source>
</evidence>
<evidence type="ECO:0000259" key="5">
    <source>
        <dbReference type="PROSITE" id="PS50931"/>
    </source>
</evidence>
<reference evidence="7" key="1">
    <citation type="journal article" date="2017" name="Proc. Natl. Acad. Sci. U.S.A.">
        <title>Simulation of Deepwater Horizon oil plume reveals substrate specialization within a complex community of hydrocarbon-degraders.</title>
        <authorList>
            <person name="Hu P."/>
            <person name="Dubinsky E.A."/>
            <person name="Probst A.J."/>
            <person name="Wang J."/>
            <person name="Sieber C.M.K."/>
            <person name="Tom L.M."/>
            <person name="Gardinali P."/>
            <person name="Banfield J.F."/>
            <person name="Atlas R.M."/>
            <person name="Andersen G.L."/>
        </authorList>
    </citation>
    <scope>NUCLEOTIDE SEQUENCE [LARGE SCALE GENOMIC DNA]</scope>
</reference>
<dbReference type="SUPFAM" id="SSF53850">
    <property type="entry name" value="Periplasmic binding protein-like II"/>
    <property type="match status" value="1"/>
</dbReference>